<dbReference type="EC" id="4.2.1.20" evidence="9"/>
<dbReference type="PATRIC" id="fig|671143.5.peg.1237"/>
<evidence type="ECO:0000256" key="4">
    <source>
        <dbReference type="ARBA" id="ARBA00022605"/>
    </source>
</evidence>
<dbReference type="UniPathway" id="UPA00035">
    <property type="reaction ID" value="UER00044"/>
</dbReference>
<dbReference type="SUPFAM" id="SSF51366">
    <property type="entry name" value="Ribulose-phoshate binding barrel"/>
    <property type="match status" value="1"/>
</dbReference>
<dbReference type="HAMAP" id="MF_00131">
    <property type="entry name" value="Trp_synth_alpha"/>
    <property type="match status" value="1"/>
</dbReference>
<evidence type="ECO:0000256" key="8">
    <source>
        <dbReference type="ARBA" id="ARBA00049047"/>
    </source>
</evidence>
<keyword evidence="7 9" id="KW-0456">Lyase</keyword>
<evidence type="ECO:0000256" key="3">
    <source>
        <dbReference type="ARBA" id="ARBA00011270"/>
    </source>
</evidence>
<dbReference type="GO" id="GO:0005829">
    <property type="term" value="C:cytosol"/>
    <property type="evidence" value="ECO:0007669"/>
    <property type="project" value="TreeGrafter"/>
</dbReference>
<dbReference type="PROSITE" id="PS00167">
    <property type="entry name" value="TRP_SYNTHASE_ALPHA"/>
    <property type="match status" value="1"/>
</dbReference>
<evidence type="ECO:0000313" key="12">
    <source>
        <dbReference type="Proteomes" id="UP000006898"/>
    </source>
</evidence>
<dbReference type="Proteomes" id="UP000006898">
    <property type="component" value="Chromosome"/>
</dbReference>
<evidence type="ECO:0000256" key="6">
    <source>
        <dbReference type="ARBA" id="ARBA00023141"/>
    </source>
</evidence>
<dbReference type="EMBL" id="FP565575">
    <property type="protein sequence ID" value="CBE68473.1"/>
    <property type="molecule type" value="Genomic_DNA"/>
</dbReference>
<feature type="active site" description="Proton acceptor" evidence="9">
    <location>
        <position position="50"/>
    </location>
</feature>
<dbReference type="STRING" id="671143.DAMO_1413"/>
<dbReference type="NCBIfam" id="TIGR00262">
    <property type="entry name" value="trpA"/>
    <property type="match status" value="1"/>
</dbReference>
<dbReference type="HOGENOM" id="CLU_016734_0_2_0"/>
<organism evidence="11 12">
    <name type="scientific">Methylomirabilis oxygeniifera</name>
    <dbReference type="NCBI Taxonomy" id="671143"/>
    <lineage>
        <taxon>Bacteria</taxon>
        <taxon>Candidatus Methylomirabilota</taxon>
        <taxon>Candidatus Methylomirabilia</taxon>
        <taxon>Candidatus Methylomirabilales</taxon>
        <taxon>Candidatus Methylomirabilaceae</taxon>
        <taxon>Candidatus Methylomirabilis</taxon>
    </lineage>
</organism>
<comment type="catalytic activity">
    <reaction evidence="8 9">
        <text>(1S,2R)-1-C-(indol-3-yl)glycerol 3-phosphate + L-serine = D-glyceraldehyde 3-phosphate + L-tryptophan + H2O</text>
        <dbReference type="Rhea" id="RHEA:10532"/>
        <dbReference type="ChEBI" id="CHEBI:15377"/>
        <dbReference type="ChEBI" id="CHEBI:33384"/>
        <dbReference type="ChEBI" id="CHEBI:57912"/>
        <dbReference type="ChEBI" id="CHEBI:58866"/>
        <dbReference type="ChEBI" id="CHEBI:59776"/>
        <dbReference type="EC" id="4.2.1.20"/>
    </reaction>
</comment>
<dbReference type="AlphaFoldDB" id="D5MFE2"/>
<accession>D5MFE2</accession>
<evidence type="ECO:0000256" key="10">
    <source>
        <dbReference type="RuleBase" id="RU003662"/>
    </source>
</evidence>
<dbReference type="CDD" id="cd04724">
    <property type="entry name" value="Tryptophan_synthase_alpha"/>
    <property type="match status" value="1"/>
</dbReference>
<keyword evidence="5 9" id="KW-0822">Tryptophan biosynthesis</keyword>
<comment type="function">
    <text evidence="1 9">The alpha subunit is responsible for the aldol cleavage of indoleglycerol phosphate to indole and glyceraldehyde 3-phosphate.</text>
</comment>
<comment type="subunit">
    <text evidence="3 9">Tetramer of two alpha and two beta chains.</text>
</comment>
<dbReference type="InterPro" id="IPR002028">
    <property type="entry name" value="Trp_synthase_suA"/>
</dbReference>
<evidence type="ECO:0000313" key="11">
    <source>
        <dbReference type="EMBL" id="CBE68473.1"/>
    </source>
</evidence>
<evidence type="ECO:0000256" key="9">
    <source>
        <dbReference type="HAMAP-Rule" id="MF_00131"/>
    </source>
</evidence>
<dbReference type="PANTHER" id="PTHR43406">
    <property type="entry name" value="TRYPTOPHAN SYNTHASE, ALPHA CHAIN"/>
    <property type="match status" value="1"/>
</dbReference>
<dbReference type="Gene3D" id="3.20.20.70">
    <property type="entry name" value="Aldolase class I"/>
    <property type="match status" value="1"/>
</dbReference>
<dbReference type="Pfam" id="PF00290">
    <property type="entry name" value="Trp_syntA"/>
    <property type="match status" value="1"/>
</dbReference>
<keyword evidence="6 9" id="KW-0057">Aromatic amino acid biosynthesis</keyword>
<name>D5MFE2_METO1</name>
<keyword evidence="4 9" id="KW-0028">Amino-acid biosynthesis</keyword>
<evidence type="ECO:0000256" key="2">
    <source>
        <dbReference type="ARBA" id="ARBA00004733"/>
    </source>
</evidence>
<dbReference type="PANTHER" id="PTHR43406:SF1">
    <property type="entry name" value="TRYPTOPHAN SYNTHASE ALPHA CHAIN, CHLOROPLASTIC"/>
    <property type="match status" value="1"/>
</dbReference>
<protein>
    <recommendedName>
        <fullName evidence="9">Tryptophan synthase alpha chain</fullName>
        <ecNumber evidence="9">4.2.1.20</ecNumber>
    </recommendedName>
</protein>
<dbReference type="InterPro" id="IPR013785">
    <property type="entry name" value="Aldolase_TIM"/>
</dbReference>
<dbReference type="InterPro" id="IPR011060">
    <property type="entry name" value="RibuloseP-bd_barrel"/>
</dbReference>
<dbReference type="InterPro" id="IPR018204">
    <property type="entry name" value="Trp_synthase_alpha_AS"/>
</dbReference>
<comment type="pathway">
    <text evidence="2 9">Amino-acid biosynthesis; L-tryptophan biosynthesis; L-tryptophan from chorismate: step 5/5.</text>
</comment>
<dbReference type="KEGG" id="mox:DAMO_1413"/>
<sequence>MKNRIDERFRKLRESGERALMPYLTAGDPDLLTTRALILECEKQGADLIEIGVPFSDPLADGVTIQRASQRALQGGTTLTKILEMVADLRAECRLPLLLMSYVNPIFHFGFSRFAEEAAAAGVDGLIIPDLPPEEAAELIEAATAHNLHTIFLIAPTSRPERVRTIAAASKGFIYYVSLRGVTGVRSRLSDDLEASLRMIRAETDLPLAVGFGISTPEQVRTAATVADGVIVGSAIVSLLEQTAGQPDQLKRAGDFIASLKVATRK</sequence>
<evidence type="ECO:0000256" key="5">
    <source>
        <dbReference type="ARBA" id="ARBA00022822"/>
    </source>
</evidence>
<dbReference type="GO" id="GO:0004834">
    <property type="term" value="F:tryptophan synthase activity"/>
    <property type="evidence" value="ECO:0007669"/>
    <property type="project" value="UniProtKB-UniRule"/>
</dbReference>
<evidence type="ECO:0000256" key="1">
    <source>
        <dbReference type="ARBA" id="ARBA00003365"/>
    </source>
</evidence>
<dbReference type="FunFam" id="3.20.20.70:FF:000037">
    <property type="entry name" value="Tryptophan synthase alpha chain"/>
    <property type="match status" value="1"/>
</dbReference>
<comment type="similarity">
    <text evidence="9 10">Belongs to the TrpA family.</text>
</comment>
<dbReference type="eggNOG" id="COG0159">
    <property type="taxonomic scope" value="Bacteria"/>
</dbReference>
<reference evidence="11 12" key="1">
    <citation type="journal article" date="2010" name="Nature">
        <title>Nitrite-driven anaerobic methane oxidation by oxygenic bacteria.</title>
        <authorList>
            <person name="Ettwig K.F."/>
            <person name="Butler M.K."/>
            <person name="Le Paslier D."/>
            <person name="Pelletier E."/>
            <person name="Mangenot S."/>
            <person name="Kuypers M.M.M."/>
            <person name="Schreiber F."/>
            <person name="Dutilh B.E."/>
            <person name="Zedelius J."/>
            <person name="de Beer D."/>
            <person name="Gloerich J."/>
            <person name="Wessels H.J.C.T."/>
            <person name="van Allen T."/>
            <person name="Luesken F."/>
            <person name="Wu M."/>
            <person name="van de Pas-Schoonen K.T."/>
            <person name="Op den Camp H.J.M."/>
            <person name="Janssen-Megens E.M."/>
            <person name="Francoijs K-J."/>
            <person name="Stunnenberg H."/>
            <person name="Weissenbach J."/>
            <person name="Jetten M.S.M."/>
            <person name="Strous M."/>
        </authorList>
    </citation>
    <scope>NUCLEOTIDE SEQUENCE [LARGE SCALE GENOMIC DNA]</scope>
</reference>
<proteinExistence type="inferred from homology"/>
<feature type="active site" description="Proton acceptor" evidence="9">
    <location>
        <position position="61"/>
    </location>
</feature>
<gene>
    <name evidence="9 11" type="primary">trpA</name>
    <name evidence="11" type="ORF">DAMO_1413</name>
</gene>
<evidence type="ECO:0000256" key="7">
    <source>
        <dbReference type="ARBA" id="ARBA00023239"/>
    </source>
</evidence>